<sequence length="59" mass="6592">MHIFDAEPAVVRDLKDESTRILEKAYTHFKISALRHPTLGKLVIVEDLHGGGAVVETEH</sequence>
<organism evidence="1 2">
    <name type="scientific">Thiorhodovibrio winogradskyi</name>
    <dbReference type="NCBI Taxonomy" id="77007"/>
    <lineage>
        <taxon>Bacteria</taxon>
        <taxon>Pseudomonadati</taxon>
        <taxon>Pseudomonadota</taxon>
        <taxon>Gammaproteobacteria</taxon>
        <taxon>Chromatiales</taxon>
        <taxon>Chromatiaceae</taxon>
        <taxon>Thiorhodovibrio</taxon>
    </lineage>
</organism>
<dbReference type="EMBL" id="CP121472">
    <property type="protein sequence ID" value="WPL17612.1"/>
    <property type="molecule type" value="Genomic_DNA"/>
</dbReference>
<protein>
    <submittedName>
        <fullName evidence="1">Uncharacterized protein</fullName>
    </submittedName>
</protein>
<evidence type="ECO:0000313" key="2">
    <source>
        <dbReference type="Proteomes" id="UP001432180"/>
    </source>
</evidence>
<dbReference type="RefSeq" id="WP_328983420.1">
    <property type="nucleotide sequence ID" value="NZ_CP121472.1"/>
</dbReference>
<accession>A0ABZ0S9L0</accession>
<name>A0ABZ0S9L0_9GAMM</name>
<evidence type="ECO:0000313" key="1">
    <source>
        <dbReference type="EMBL" id="WPL17612.1"/>
    </source>
</evidence>
<proteinExistence type="predicted"/>
<gene>
    <name evidence="1" type="ORF">Thiowin_02637</name>
</gene>
<keyword evidence="2" id="KW-1185">Reference proteome</keyword>
<reference evidence="1 2" key="1">
    <citation type="journal article" date="2023" name="Microorganisms">
        <title>Thiorhodovibrio frisius and Trv. litoralis spp. nov., Two Novel Members from a Clade of Fastidious Purple Sulfur Bacteria That Exhibit Unique Red-Shifted Light-Harvesting Capabilities.</title>
        <authorList>
            <person name="Methner A."/>
            <person name="Kuzyk S.B."/>
            <person name="Petersen J."/>
            <person name="Bauer S."/>
            <person name="Brinkmann H."/>
            <person name="Sichau K."/>
            <person name="Wanner G."/>
            <person name="Wolf J."/>
            <person name="Neumann-Schaal M."/>
            <person name="Henke P."/>
            <person name="Tank M."/>
            <person name="Sproer C."/>
            <person name="Bunk B."/>
            <person name="Overmann J."/>
        </authorList>
    </citation>
    <scope>NUCLEOTIDE SEQUENCE [LARGE SCALE GENOMIC DNA]</scope>
    <source>
        <strain evidence="1 2">DSM 6702</strain>
    </source>
</reference>
<dbReference type="Proteomes" id="UP001432180">
    <property type="component" value="Chromosome"/>
</dbReference>